<proteinExistence type="inferred from homology"/>
<feature type="disulfide bond" evidence="11">
    <location>
        <begin position="119"/>
        <end position="339"/>
    </location>
</feature>
<name>A0A192D8S6_9SPHN</name>
<evidence type="ECO:0000256" key="11">
    <source>
        <dbReference type="PIRSR" id="PIRSR017901-50"/>
    </source>
</evidence>
<dbReference type="RefSeq" id="WP_068354240.1">
    <property type="nucleotide sequence ID" value="NZ_CP016033.1"/>
</dbReference>
<dbReference type="OrthoDB" id="9780152at2"/>
<evidence type="ECO:0000256" key="2">
    <source>
        <dbReference type="ARBA" id="ARBA00010253"/>
    </source>
</evidence>
<dbReference type="GO" id="GO:0004357">
    <property type="term" value="F:glutamate-cysteine ligase activity"/>
    <property type="evidence" value="ECO:0007669"/>
    <property type="project" value="UniProtKB-UniRule"/>
</dbReference>
<comment type="pathway">
    <text evidence="1">Sulfur metabolism; glutathione biosynthesis; glutathione from L-cysteine and L-glutamate: step 1/2.</text>
</comment>
<dbReference type="Proteomes" id="UP000078263">
    <property type="component" value="Chromosome"/>
</dbReference>
<evidence type="ECO:0000256" key="8">
    <source>
        <dbReference type="ARBA" id="ARBA00022946"/>
    </source>
</evidence>
<keyword evidence="6 10" id="KW-0547">Nucleotide-binding</keyword>
<dbReference type="PANTHER" id="PTHR34378:SF1">
    <property type="entry name" value="GLUTAMATE--CYSTEINE LIGASE, CHLOROPLASTIC"/>
    <property type="match status" value="1"/>
</dbReference>
<dbReference type="NCBIfam" id="TIGR01436">
    <property type="entry name" value="glu_cys_lig_pln"/>
    <property type="match status" value="1"/>
</dbReference>
<dbReference type="InterPro" id="IPR035434">
    <property type="entry name" value="GCL_bact_plant"/>
</dbReference>
<evidence type="ECO:0000256" key="9">
    <source>
        <dbReference type="ARBA" id="ARBA00023157"/>
    </source>
</evidence>
<dbReference type="InterPro" id="IPR014746">
    <property type="entry name" value="Gln_synth/guanido_kin_cat_dom"/>
</dbReference>
<evidence type="ECO:0000256" key="6">
    <source>
        <dbReference type="ARBA" id="ARBA00022741"/>
    </source>
</evidence>
<comment type="subunit">
    <text evidence="3">Homodimer or monomer when oxidized or reduced, respectively.</text>
</comment>
<dbReference type="PANTHER" id="PTHR34378">
    <property type="entry name" value="GLUTAMATE--CYSTEINE LIGASE, CHLOROPLASTIC"/>
    <property type="match status" value="1"/>
</dbReference>
<comment type="function">
    <text evidence="10">Catalyzes the synthesis of gamma-glutamylcysteine (gamma-GC).</text>
</comment>
<evidence type="ECO:0000256" key="5">
    <source>
        <dbReference type="ARBA" id="ARBA00022684"/>
    </source>
</evidence>
<reference evidence="12 13" key="1">
    <citation type="submission" date="2016-05" db="EMBL/GenBank/DDBJ databases">
        <title>Compelete Genome Sequence of Bacteriochlorophyll-Synthesizing Bacterium Porphyrobacter neustonensis DSM 9434.</title>
        <authorList>
            <person name="Shi X.-L."/>
            <person name="Wu Y.-H."/>
            <person name="Cheng H."/>
            <person name="Xu L."/>
            <person name="Zhang X.-Q."/>
            <person name="Wang C.-S."/>
            <person name="Xu X.-W."/>
        </authorList>
    </citation>
    <scope>NUCLEOTIDE SEQUENCE [LARGE SCALE GENOMIC DNA]</scope>
    <source>
        <strain evidence="12 13">DSM 9434</strain>
    </source>
</reference>
<comment type="similarity">
    <text evidence="2">Belongs to the carboxylate-amine ligase family. Glutamate--cysteine ligase type 2 subfamily.</text>
</comment>
<dbReference type="GO" id="GO:0005524">
    <property type="term" value="F:ATP binding"/>
    <property type="evidence" value="ECO:0007669"/>
    <property type="project" value="UniProtKB-UniRule"/>
</dbReference>
<gene>
    <name evidence="12" type="ORF">A9D12_09935</name>
</gene>
<dbReference type="EC" id="6.3.2.2" evidence="10"/>
<evidence type="ECO:0000256" key="3">
    <source>
        <dbReference type="ARBA" id="ARBA00011153"/>
    </source>
</evidence>
<dbReference type="KEGG" id="pns:A9D12_09935"/>
<dbReference type="AlphaFoldDB" id="A0A192D8S6"/>
<dbReference type="SUPFAM" id="SSF55931">
    <property type="entry name" value="Glutamine synthetase/guanido kinase"/>
    <property type="match status" value="1"/>
</dbReference>
<evidence type="ECO:0000256" key="7">
    <source>
        <dbReference type="ARBA" id="ARBA00022840"/>
    </source>
</evidence>
<evidence type="ECO:0000256" key="10">
    <source>
        <dbReference type="PIRNR" id="PIRNR017901"/>
    </source>
</evidence>
<comment type="similarity">
    <text evidence="10">Belongs to the glutamate--cysteine ligase type 2 family. EgtA subfamily.</text>
</comment>
<keyword evidence="7 10" id="KW-0067">ATP-binding</keyword>
<dbReference type="Gene3D" id="3.30.590.20">
    <property type="match status" value="1"/>
</dbReference>
<dbReference type="Pfam" id="PF04107">
    <property type="entry name" value="GCS2"/>
    <property type="match status" value="1"/>
</dbReference>
<protein>
    <recommendedName>
        <fullName evidence="10">Glutamate--cysteine ligase</fullName>
        <ecNumber evidence="10">6.3.2.2</ecNumber>
    </recommendedName>
</protein>
<organism evidence="12 13">
    <name type="scientific">Erythrobacter neustonensis</name>
    <dbReference type="NCBI Taxonomy" id="1112"/>
    <lineage>
        <taxon>Bacteria</taxon>
        <taxon>Pseudomonadati</taxon>
        <taxon>Pseudomonadota</taxon>
        <taxon>Alphaproteobacteria</taxon>
        <taxon>Sphingomonadales</taxon>
        <taxon>Erythrobacteraceae</taxon>
        <taxon>Erythrobacter/Porphyrobacter group</taxon>
        <taxon>Erythrobacter</taxon>
    </lineage>
</organism>
<dbReference type="STRING" id="1112.A9D12_09935"/>
<accession>A0A192D8S6</accession>
<comment type="catalytic activity">
    <reaction evidence="10">
        <text>L-cysteine + L-glutamate + ATP = gamma-L-glutamyl-L-cysteine + ADP + phosphate + H(+)</text>
        <dbReference type="Rhea" id="RHEA:13285"/>
        <dbReference type="ChEBI" id="CHEBI:15378"/>
        <dbReference type="ChEBI" id="CHEBI:29985"/>
        <dbReference type="ChEBI" id="CHEBI:30616"/>
        <dbReference type="ChEBI" id="CHEBI:35235"/>
        <dbReference type="ChEBI" id="CHEBI:43474"/>
        <dbReference type="ChEBI" id="CHEBI:58173"/>
        <dbReference type="ChEBI" id="CHEBI:456216"/>
        <dbReference type="EC" id="6.3.2.2"/>
    </reaction>
</comment>
<dbReference type="PIRSF" id="PIRSF017901">
    <property type="entry name" value="GCL"/>
    <property type="match status" value="1"/>
</dbReference>
<evidence type="ECO:0000313" key="12">
    <source>
        <dbReference type="EMBL" id="ANK14267.1"/>
    </source>
</evidence>
<dbReference type="InterPro" id="IPR006336">
    <property type="entry name" value="GCS2"/>
</dbReference>
<keyword evidence="5" id="KW-0317">Glutathione biosynthesis</keyword>
<keyword evidence="8" id="KW-0809">Transit peptide</keyword>
<evidence type="ECO:0000256" key="1">
    <source>
        <dbReference type="ARBA" id="ARBA00005006"/>
    </source>
</evidence>
<keyword evidence="4 10" id="KW-0436">Ligase</keyword>
<keyword evidence="9 11" id="KW-1015">Disulfide bond</keyword>
<keyword evidence="13" id="KW-1185">Reference proteome</keyword>
<dbReference type="InterPro" id="IPR011556">
    <property type="entry name" value="Glut_cys_lig_pln_type"/>
</dbReference>
<evidence type="ECO:0000256" key="4">
    <source>
        <dbReference type="ARBA" id="ARBA00022598"/>
    </source>
</evidence>
<dbReference type="GO" id="GO:0006750">
    <property type="term" value="P:glutathione biosynthetic process"/>
    <property type="evidence" value="ECO:0007669"/>
    <property type="project" value="UniProtKB-UniRule"/>
</dbReference>
<evidence type="ECO:0000313" key="13">
    <source>
        <dbReference type="Proteomes" id="UP000078263"/>
    </source>
</evidence>
<dbReference type="EMBL" id="CP016033">
    <property type="protein sequence ID" value="ANK14267.1"/>
    <property type="molecule type" value="Genomic_DNA"/>
</dbReference>
<sequence length="461" mass="51178">MSTREASTADDPVIESPDQLILPMVRGEKPPADWRIGTEHEKLVFNTADHSAPPYGAPGGIRDLLKGMEQFGWTPVEETGADGTTNVIALKGADGAVSLEPAGQLELSGAPLENLHQTCAETGRHLAQVKQVGEALGVGYLGLGMWPDKTREELPIMPKGRYDIMLRHMPRVGSMGLDMMLRTCTIQVNLDYSSEADMVKKFRTSLALQPLATALFANSPFTEGKPNGFLSYRSHIWSDTDPHRTGMLPFVFEDGFGYERWAEYMLDVPMYFVFREGKYIDAAGLSFRDFLEGKLSVLPGERPTQSDWWDHLSTAFPEVRLKSFLEMRGADGGPWSRICALPAFWVGLLYDQGALDAAWDLVKGWSMEERERLRNEVPRLALATRSPDGGTLQDLGREVLKIAHAGLKSRARLNAAGDNETGYLETLDEIVASGKVPAQRLLDAYHGEWNGDITRVYEQQF</sequence>